<protein>
    <submittedName>
        <fullName evidence="1">Uncharacterized protein</fullName>
    </submittedName>
</protein>
<dbReference type="EMBL" id="BAABDD010000001">
    <property type="protein sequence ID" value="GAA3726255.1"/>
    <property type="molecule type" value="Genomic_DNA"/>
</dbReference>
<evidence type="ECO:0000313" key="1">
    <source>
        <dbReference type="EMBL" id="GAA3726255.1"/>
    </source>
</evidence>
<name>A0ABP7EXH0_9ACTN</name>
<sequence>MELLIDVDGIATGLPRFFRRGVGFEPHRADLEFGHAASGVECRVGEQVGALIPAVVKRQEDGV</sequence>
<organism evidence="1 2">
    <name type="scientific">Salinactinospora qingdaonensis</name>
    <dbReference type="NCBI Taxonomy" id="702744"/>
    <lineage>
        <taxon>Bacteria</taxon>
        <taxon>Bacillati</taxon>
        <taxon>Actinomycetota</taxon>
        <taxon>Actinomycetes</taxon>
        <taxon>Streptosporangiales</taxon>
        <taxon>Nocardiopsidaceae</taxon>
        <taxon>Salinactinospora</taxon>
    </lineage>
</organism>
<proteinExistence type="predicted"/>
<gene>
    <name evidence="1" type="ORF">GCM10022402_03710</name>
</gene>
<accession>A0ABP7EXH0</accession>
<comment type="caution">
    <text evidence="1">The sequence shown here is derived from an EMBL/GenBank/DDBJ whole genome shotgun (WGS) entry which is preliminary data.</text>
</comment>
<dbReference type="Proteomes" id="UP001500908">
    <property type="component" value="Unassembled WGS sequence"/>
</dbReference>
<evidence type="ECO:0000313" key="2">
    <source>
        <dbReference type="Proteomes" id="UP001500908"/>
    </source>
</evidence>
<keyword evidence="2" id="KW-1185">Reference proteome</keyword>
<reference evidence="2" key="1">
    <citation type="journal article" date="2019" name="Int. J. Syst. Evol. Microbiol.">
        <title>The Global Catalogue of Microorganisms (GCM) 10K type strain sequencing project: providing services to taxonomists for standard genome sequencing and annotation.</title>
        <authorList>
            <consortium name="The Broad Institute Genomics Platform"/>
            <consortium name="The Broad Institute Genome Sequencing Center for Infectious Disease"/>
            <person name="Wu L."/>
            <person name="Ma J."/>
        </authorList>
    </citation>
    <scope>NUCLEOTIDE SEQUENCE [LARGE SCALE GENOMIC DNA]</scope>
    <source>
        <strain evidence="2">JCM 17137</strain>
    </source>
</reference>